<protein>
    <submittedName>
        <fullName evidence="1">Uncharacterized protein</fullName>
    </submittedName>
</protein>
<gene>
    <name evidence="1" type="ORF">Indivirus_5_6</name>
</gene>
<reference evidence="1" key="1">
    <citation type="journal article" date="2017" name="Science">
        <title>Giant viruses with an expanded complement of translation system components.</title>
        <authorList>
            <person name="Schulz F."/>
            <person name="Yutin N."/>
            <person name="Ivanova N.N."/>
            <person name="Ortega D.R."/>
            <person name="Lee T.K."/>
            <person name="Vierheilig J."/>
            <person name="Daims H."/>
            <person name="Horn M."/>
            <person name="Wagner M."/>
            <person name="Jensen G.J."/>
            <person name="Kyrpides N.C."/>
            <person name="Koonin E.V."/>
            <person name="Woyke T."/>
        </authorList>
    </citation>
    <scope>NUCLEOTIDE SEQUENCE</scope>
    <source>
        <strain evidence="1">ILV1</strain>
    </source>
</reference>
<sequence>MVTDKKLKTLLPLPGSVEDKRKWCNKHKKCHGFNTAGWMKNEINYPMVLAPGSEIYVKEKYAKNHPIPAISNYTFHQGMDSNLGDIYQTAALANNPQELASHCQNIPTCKGFNTNGWIKHTILPAQNWYKWSNNPNQGMWINNNRLTK</sequence>
<name>A0A1V0SDU1_9VIRU</name>
<proteinExistence type="predicted"/>
<dbReference type="EMBL" id="KY684089">
    <property type="protein sequence ID" value="ARF09883.1"/>
    <property type="molecule type" value="Genomic_DNA"/>
</dbReference>
<accession>A0A1V0SDU1</accession>
<organism evidence="1">
    <name type="scientific">Indivirus ILV1</name>
    <dbReference type="NCBI Taxonomy" id="1977633"/>
    <lineage>
        <taxon>Viruses</taxon>
        <taxon>Varidnaviria</taxon>
        <taxon>Bamfordvirae</taxon>
        <taxon>Nucleocytoviricota</taxon>
        <taxon>Megaviricetes</taxon>
        <taxon>Imitervirales</taxon>
        <taxon>Mimiviridae</taxon>
        <taxon>Klosneuvirinae</taxon>
        <taxon>Indivirus</taxon>
    </lineage>
</organism>
<evidence type="ECO:0000313" key="1">
    <source>
        <dbReference type="EMBL" id="ARF09883.1"/>
    </source>
</evidence>